<evidence type="ECO:0000259" key="6">
    <source>
        <dbReference type="PROSITE" id="PS50158"/>
    </source>
</evidence>
<dbReference type="SUPFAM" id="SSF56672">
    <property type="entry name" value="DNA/RNA polymerases"/>
    <property type="match status" value="1"/>
</dbReference>
<dbReference type="Pfam" id="PF25597">
    <property type="entry name" value="SH3_retrovirus"/>
    <property type="match status" value="1"/>
</dbReference>
<dbReference type="InterPro" id="IPR036397">
    <property type="entry name" value="RNaseH_sf"/>
</dbReference>
<dbReference type="Pfam" id="PF00665">
    <property type="entry name" value="rve"/>
    <property type="match status" value="1"/>
</dbReference>
<gene>
    <name evidence="8" type="ORF">E3N88_39657</name>
</gene>
<keyword evidence="5" id="KW-0862">Zinc</keyword>
<dbReference type="InterPro" id="IPR025724">
    <property type="entry name" value="GAG-pre-integrase_dom"/>
</dbReference>
<evidence type="ECO:0000313" key="8">
    <source>
        <dbReference type="EMBL" id="KAD2806280.1"/>
    </source>
</evidence>
<evidence type="ECO:0000313" key="9">
    <source>
        <dbReference type="Proteomes" id="UP000326396"/>
    </source>
</evidence>
<dbReference type="InterPro" id="IPR001878">
    <property type="entry name" value="Znf_CCHC"/>
</dbReference>
<dbReference type="PROSITE" id="PS50158">
    <property type="entry name" value="ZF_CCHC"/>
    <property type="match status" value="1"/>
</dbReference>
<dbReference type="InterPro" id="IPR012337">
    <property type="entry name" value="RNaseH-like_sf"/>
</dbReference>
<sequence length="1080" mass="123697">MSHENNSSFALKSILEKDKLNNTNFLEWHRNLKIVLKFAKKHYVLEGPVPNEPKGNTAAARKAWEKHNEDAIEQLTGMFQKQARQERYDTMKQLIGCKMLKGSSVSAHVLTMKGYIDQLSKLGYPLSNEMAADFILNSLPKSYDQFVMNFNMNAWEKTVHELHGMLKTAEMNVPRKVNQVLTVRSAGVRKPNPKNRGYYNKGKNKAIVAAKSATNKAKAFTKAPPPEECQCFECNKMGHWRRNCPKYLAKLRMNKANSAGPSGISIYVIELFTVSSNTWVFDTGCGYHIINVLQEPEKWKKLKQGDMELIVGDGKRVPVLATGTYHLTCPSGLLLILNNCLFAPSLTRNIISVSLLFEQGFKYVFNGFAISVYLNNVFYFEAKPRNDIYEIDVQPNNNIYNLSKRIKSGINDTFLWHCRLGHISKSRIKRLQSEGILESTGHDSFDDCESCLAGKLTKDPFTHVGERAKDLLALIHTDVCGPFRTMSRNHERYFVSFIDDYSRYAYVYLMKHKHETFEKFKEFQNEVENQLGKTIKALRSDRGGEYLSLEFINHLKERGIVSQPTPPGTPQLNGVSERRNRTLLDMVQSMMCRTNLPHSFWSFALMTAARIVNLAPTKKVNKTPYEIWFGTKPNLSYLRVWGCDAYVTRDSDDKLDPRGEKVVFVGYHNRSGYYFYHPDANLISIKRKGHFLEKEFLDRGTGSNIVDLEEIREPQTTADEVGTSDQQEVVANESDISTSIRRSSRTRNAHDRYLWHLDGSEVLVVAEPDDEPTNYKSAILDPESAKWLDAMNSEMQSMRENQVWDLVELPPGSRAVGSKWIFKRKMDMHGNVHTYKARLVAKGFTQTQGVDYDEIFSPVAMIKSIRILLAIAAYYDYEIWQMDVKTAFLNEHLSEDVYMVQPDGFIDPKYPSKVCKLNKSIYGLKQASRCWNLRFDQKIKEFGFIKNEDEPCVYRKAIKHWLGTCFAMKDLGEAAYILEIKIHRDRFKRLLGLSQSTYIDKMMTRFNKENSKKGTIPMTKGTVLNKSQSPSTDIEIRRMQAIPYASAIGSIMYAMLCTRPDVSYALSMTSLFQQNPGIAH</sequence>
<evidence type="ECO:0000256" key="2">
    <source>
        <dbReference type="ARBA" id="ARBA00022723"/>
    </source>
</evidence>
<dbReference type="Pfam" id="PF13976">
    <property type="entry name" value="gag_pre-integrs"/>
    <property type="match status" value="1"/>
</dbReference>
<dbReference type="Pfam" id="PF22936">
    <property type="entry name" value="Pol_BBD"/>
    <property type="match status" value="1"/>
</dbReference>
<dbReference type="SUPFAM" id="SSF53098">
    <property type="entry name" value="Ribonuclease H-like"/>
    <property type="match status" value="1"/>
</dbReference>
<evidence type="ECO:0000259" key="7">
    <source>
        <dbReference type="PROSITE" id="PS50994"/>
    </source>
</evidence>
<dbReference type="Pfam" id="PF14223">
    <property type="entry name" value="Retrotran_gag_2"/>
    <property type="match status" value="1"/>
</dbReference>
<dbReference type="Gene3D" id="3.30.420.10">
    <property type="entry name" value="Ribonuclease H-like superfamily/Ribonuclease H"/>
    <property type="match status" value="1"/>
</dbReference>
<dbReference type="PANTHER" id="PTHR42648:SF27">
    <property type="entry name" value="RNA-DIRECTED DNA POLYMERASE"/>
    <property type="match status" value="1"/>
</dbReference>
<dbReference type="Proteomes" id="UP000326396">
    <property type="component" value="Linkage Group LG8"/>
</dbReference>
<name>A0A5N6LXN7_9ASTR</name>
<evidence type="ECO:0000256" key="1">
    <source>
        <dbReference type="ARBA" id="ARBA00022670"/>
    </source>
</evidence>
<evidence type="ECO:0000256" key="5">
    <source>
        <dbReference type="PROSITE-ProRule" id="PRU00047"/>
    </source>
</evidence>
<dbReference type="InterPro" id="IPR043502">
    <property type="entry name" value="DNA/RNA_pol_sf"/>
</dbReference>
<dbReference type="InterPro" id="IPR054722">
    <property type="entry name" value="PolX-like_BBD"/>
</dbReference>
<dbReference type="InterPro" id="IPR057670">
    <property type="entry name" value="SH3_retrovirus"/>
</dbReference>
<dbReference type="InterPro" id="IPR039537">
    <property type="entry name" value="Retrotran_Ty1/copia-like"/>
</dbReference>
<dbReference type="PROSITE" id="PS50994">
    <property type="entry name" value="INTEGRASE"/>
    <property type="match status" value="1"/>
</dbReference>
<keyword evidence="1" id="KW-0645">Protease</keyword>
<feature type="domain" description="CCHC-type" evidence="6">
    <location>
        <begin position="231"/>
        <end position="246"/>
    </location>
</feature>
<proteinExistence type="predicted"/>
<evidence type="ECO:0000256" key="3">
    <source>
        <dbReference type="ARBA" id="ARBA00022750"/>
    </source>
</evidence>
<dbReference type="GO" id="GO:0015074">
    <property type="term" value="P:DNA integration"/>
    <property type="evidence" value="ECO:0007669"/>
    <property type="project" value="InterPro"/>
</dbReference>
<dbReference type="Pfam" id="PF07727">
    <property type="entry name" value="RVT_2"/>
    <property type="match status" value="1"/>
</dbReference>
<dbReference type="InterPro" id="IPR013103">
    <property type="entry name" value="RVT_2"/>
</dbReference>
<dbReference type="EMBL" id="SZYD01000018">
    <property type="protein sequence ID" value="KAD2806280.1"/>
    <property type="molecule type" value="Genomic_DNA"/>
</dbReference>
<dbReference type="SMART" id="SM00343">
    <property type="entry name" value="ZnF_C2HC"/>
    <property type="match status" value="1"/>
</dbReference>
<dbReference type="OrthoDB" id="1645289at2759"/>
<comment type="caution">
    <text evidence="8">The sequence shown here is derived from an EMBL/GenBank/DDBJ whole genome shotgun (WGS) entry which is preliminary data.</text>
</comment>
<feature type="domain" description="Integrase catalytic" evidence="7">
    <location>
        <begin position="456"/>
        <end position="632"/>
    </location>
</feature>
<dbReference type="GO" id="GO:0004190">
    <property type="term" value="F:aspartic-type endopeptidase activity"/>
    <property type="evidence" value="ECO:0007669"/>
    <property type="project" value="UniProtKB-KW"/>
</dbReference>
<keyword evidence="3" id="KW-0064">Aspartyl protease</keyword>
<keyword evidence="4" id="KW-0378">Hydrolase</keyword>
<evidence type="ECO:0000256" key="4">
    <source>
        <dbReference type="ARBA" id="ARBA00022801"/>
    </source>
</evidence>
<dbReference type="SUPFAM" id="SSF57756">
    <property type="entry name" value="Retrovirus zinc finger-like domains"/>
    <property type="match status" value="1"/>
</dbReference>
<keyword evidence="2" id="KW-0479">Metal-binding</keyword>
<protein>
    <recommendedName>
        <fullName evidence="10">Integrase catalytic domain-containing protein</fullName>
    </recommendedName>
</protein>
<organism evidence="8 9">
    <name type="scientific">Mikania micrantha</name>
    <name type="common">bitter vine</name>
    <dbReference type="NCBI Taxonomy" id="192012"/>
    <lineage>
        <taxon>Eukaryota</taxon>
        <taxon>Viridiplantae</taxon>
        <taxon>Streptophyta</taxon>
        <taxon>Embryophyta</taxon>
        <taxon>Tracheophyta</taxon>
        <taxon>Spermatophyta</taxon>
        <taxon>Magnoliopsida</taxon>
        <taxon>eudicotyledons</taxon>
        <taxon>Gunneridae</taxon>
        <taxon>Pentapetalae</taxon>
        <taxon>asterids</taxon>
        <taxon>campanulids</taxon>
        <taxon>Asterales</taxon>
        <taxon>Asteraceae</taxon>
        <taxon>Asteroideae</taxon>
        <taxon>Heliantheae alliance</taxon>
        <taxon>Eupatorieae</taxon>
        <taxon>Mikania</taxon>
    </lineage>
</organism>
<dbReference type="InterPro" id="IPR001584">
    <property type="entry name" value="Integrase_cat-core"/>
</dbReference>
<evidence type="ECO:0008006" key="10">
    <source>
        <dbReference type="Google" id="ProtNLM"/>
    </source>
</evidence>
<dbReference type="GO" id="GO:0003676">
    <property type="term" value="F:nucleic acid binding"/>
    <property type="evidence" value="ECO:0007669"/>
    <property type="project" value="InterPro"/>
</dbReference>
<dbReference type="GO" id="GO:0006508">
    <property type="term" value="P:proteolysis"/>
    <property type="evidence" value="ECO:0007669"/>
    <property type="project" value="UniProtKB-KW"/>
</dbReference>
<keyword evidence="5" id="KW-0863">Zinc-finger</keyword>
<accession>A0A5N6LXN7</accession>
<keyword evidence="9" id="KW-1185">Reference proteome</keyword>
<dbReference type="InterPro" id="IPR036875">
    <property type="entry name" value="Znf_CCHC_sf"/>
</dbReference>
<dbReference type="AlphaFoldDB" id="A0A5N6LXN7"/>
<reference evidence="8 9" key="1">
    <citation type="submission" date="2019-05" db="EMBL/GenBank/DDBJ databases">
        <title>Mikania micrantha, genome provides insights into the molecular mechanism of rapid growth.</title>
        <authorList>
            <person name="Liu B."/>
        </authorList>
    </citation>
    <scope>NUCLEOTIDE SEQUENCE [LARGE SCALE GENOMIC DNA]</scope>
    <source>
        <strain evidence="8">NLD-2019</strain>
        <tissue evidence="8">Leaf</tissue>
    </source>
</reference>
<dbReference type="Gene3D" id="4.10.60.10">
    <property type="entry name" value="Zinc finger, CCHC-type"/>
    <property type="match status" value="1"/>
</dbReference>
<dbReference type="PANTHER" id="PTHR42648">
    <property type="entry name" value="TRANSPOSASE, PUTATIVE-RELATED"/>
    <property type="match status" value="1"/>
</dbReference>
<dbReference type="GO" id="GO:0008270">
    <property type="term" value="F:zinc ion binding"/>
    <property type="evidence" value="ECO:0007669"/>
    <property type="project" value="UniProtKB-KW"/>
</dbReference>